<evidence type="ECO:0000259" key="1">
    <source>
        <dbReference type="Pfam" id="PF04965"/>
    </source>
</evidence>
<gene>
    <name evidence="2" type="ordered locus">HRM2_13120</name>
</gene>
<name>C0Q8T3_DESAH</name>
<keyword evidence="3" id="KW-1185">Reference proteome</keyword>
<proteinExistence type="predicted"/>
<evidence type="ECO:0000313" key="3">
    <source>
        <dbReference type="Proteomes" id="UP000000442"/>
    </source>
</evidence>
<dbReference type="HOGENOM" id="CLU_133204_0_0_7"/>
<organism evidence="2 3">
    <name type="scientific">Desulforapulum autotrophicum (strain ATCC 43914 / DSM 3382 / VKM B-1955 / HRM2)</name>
    <name type="common">Desulfobacterium autotrophicum</name>
    <dbReference type="NCBI Taxonomy" id="177437"/>
    <lineage>
        <taxon>Bacteria</taxon>
        <taxon>Pseudomonadati</taxon>
        <taxon>Thermodesulfobacteriota</taxon>
        <taxon>Desulfobacteria</taxon>
        <taxon>Desulfobacterales</taxon>
        <taxon>Desulfobacteraceae</taxon>
        <taxon>Desulforapulum</taxon>
    </lineage>
</organism>
<feature type="domain" description="IraD/Gp25-like" evidence="1">
    <location>
        <begin position="31"/>
        <end position="118"/>
    </location>
</feature>
<protein>
    <submittedName>
        <fullName evidence="2">Predicted phage baseplate assembly protein W</fullName>
    </submittedName>
</protein>
<dbReference type="eggNOG" id="COG3628">
    <property type="taxonomic scope" value="Bacteria"/>
</dbReference>
<dbReference type="Pfam" id="PF04965">
    <property type="entry name" value="GPW_gp25"/>
    <property type="match status" value="1"/>
</dbReference>
<dbReference type="InterPro" id="IPR007048">
    <property type="entry name" value="IraD/Gp25-like"/>
</dbReference>
<dbReference type="SUPFAM" id="SSF160719">
    <property type="entry name" value="gpW/gp25-like"/>
    <property type="match status" value="1"/>
</dbReference>
<evidence type="ECO:0000313" key="2">
    <source>
        <dbReference type="EMBL" id="ACN14423.1"/>
    </source>
</evidence>
<dbReference type="AlphaFoldDB" id="C0Q8T3"/>
<accession>C0Q8T3</accession>
<sequence length="137" mass="15576">MNTSDSFLGTGWGFPPTFIKGKNTVETTVNQADIQSSLEILLSTGRGERFLQPNYGCDLRKLLFEPLDTSLKAYMKDLIKTAILYHEPRIKLDEIQLMDDPVQGLIEISLAYTIRSTNSRYNFVYPFYLNEGTNLSP</sequence>
<dbReference type="Proteomes" id="UP000000442">
    <property type="component" value="Chromosome"/>
</dbReference>
<dbReference type="EMBL" id="CP001087">
    <property type="protein sequence ID" value="ACN14423.1"/>
    <property type="molecule type" value="Genomic_DNA"/>
</dbReference>
<dbReference type="KEGG" id="dat:HRM2_13120"/>
<dbReference type="STRING" id="177437.HRM2_13120"/>
<dbReference type="Gene3D" id="3.10.450.40">
    <property type="match status" value="1"/>
</dbReference>
<dbReference type="OrthoDB" id="9802846at2"/>
<dbReference type="RefSeq" id="WP_015903210.1">
    <property type="nucleotide sequence ID" value="NC_012108.1"/>
</dbReference>
<reference evidence="2 3" key="1">
    <citation type="journal article" date="2009" name="Environ. Microbiol.">
        <title>Genome sequence of Desulfobacterium autotrophicum HRM2, a marine sulfate reducer oxidizing organic carbon completely to carbon dioxide.</title>
        <authorList>
            <person name="Strittmatter A.W."/>
            <person name="Liesegang H."/>
            <person name="Rabus R."/>
            <person name="Decker I."/>
            <person name="Amann J."/>
            <person name="Andres S."/>
            <person name="Henne A."/>
            <person name="Fricke W.F."/>
            <person name="Martinez-Arias R."/>
            <person name="Bartels D."/>
            <person name="Goesmann A."/>
            <person name="Krause L."/>
            <person name="Puehler A."/>
            <person name="Klenk H.P."/>
            <person name="Richter M."/>
            <person name="Schuler M."/>
            <person name="Gloeckner F.O."/>
            <person name="Meyerdierks A."/>
            <person name="Gottschalk G."/>
            <person name="Amann R."/>
        </authorList>
    </citation>
    <scope>NUCLEOTIDE SEQUENCE [LARGE SCALE GENOMIC DNA]</scope>
    <source>
        <strain evidence="3">ATCC 43914 / DSM 3382 / HRM2</strain>
    </source>
</reference>